<organism evidence="1">
    <name type="scientific">bioreactor metagenome</name>
    <dbReference type="NCBI Taxonomy" id="1076179"/>
    <lineage>
        <taxon>unclassified sequences</taxon>
        <taxon>metagenomes</taxon>
        <taxon>ecological metagenomes</taxon>
    </lineage>
</organism>
<proteinExistence type="predicted"/>
<dbReference type="AlphaFoldDB" id="A0A645AZ17"/>
<gene>
    <name evidence="1" type="ORF">SDC9_101544</name>
</gene>
<comment type="caution">
    <text evidence="1">The sequence shown here is derived from an EMBL/GenBank/DDBJ whole genome shotgun (WGS) entry which is preliminary data.</text>
</comment>
<dbReference type="EMBL" id="VSSQ01014952">
    <property type="protein sequence ID" value="MPM54764.1"/>
    <property type="molecule type" value="Genomic_DNA"/>
</dbReference>
<name>A0A645AZ17_9ZZZZ</name>
<accession>A0A645AZ17</accession>
<reference evidence="1" key="1">
    <citation type="submission" date="2019-08" db="EMBL/GenBank/DDBJ databases">
        <authorList>
            <person name="Kucharzyk K."/>
            <person name="Murdoch R.W."/>
            <person name="Higgins S."/>
            <person name="Loffler F."/>
        </authorList>
    </citation>
    <scope>NUCLEOTIDE SEQUENCE</scope>
</reference>
<protein>
    <submittedName>
        <fullName evidence="1">Uncharacterized protein</fullName>
    </submittedName>
</protein>
<evidence type="ECO:0000313" key="1">
    <source>
        <dbReference type="EMBL" id="MPM54764.1"/>
    </source>
</evidence>
<sequence>MAVMSMSIRLSESNEKRLLALQKAEETVEYFKRERLLNPWSVFFPALPEGSYCFPAASMPDSLQLVASGEYFGTCGPEDTFESAGYEFQREVQISHPDSSTLLLTVQLSWMQANGEKTLSLQQEYKEY</sequence>